<keyword evidence="2" id="KW-0805">Transcription regulation</keyword>
<organism evidence="8 9">
    <name type="scientific">Erythroxylum novogranatense</name>
    <dbReference type="NCBI Taxonomy" id="1862640"/>
    <lineage>
        <taxon>Eukaryota</taxon>
        <taxon>Viridiplantae</taxon>
        <taxon>Streptophyta</taxon>
        <taxon>Embryophyta</taxon>
        <taxon>Tracheophyta</taxon>
        <taxon>Spermatophyta</taxon>
        <taxon>Magnoliopsida</taxon>
        <taxon>eudicotyledons</taxon>
        <taxon>Gunneridae</taxon>
        <taxon>Pentapetalae</taxon>
        <taxon>rosids</taxon>
        <taxon>fabids</taxon>
        <taxon>Malpighiales</taxon>
        <taxon>Erythroxylaceae</taxon>
        <taxon>Erythroxylum</taxon>
    </lineage>
</organism>
<feature type="region of interest" description="Disordered" evidence="6">
    <location>
        <begin position="174"/>
        <end position="211"/>
    </location>
</feature>
<evidence type="ECO:0000256" key="3">
    <source>
        <dbReference type="ARBA" id="ARBA00023125"/>
    </source>
</evidence>
<evidence type="ECO:0000256" key="5">
    <source>
        <dbReference type="ARBA" id="ARBA00023242"/>
    </source>
</evidence>
<dbReference type="Proteomes" id="UP001159364">
    <property type="component" value="Linkage Group LG11"/>
</dbReference>
<comment type="subcellular location">
    <subcellularLocation>
        <location evidence="1">Nucleus</location>
    </subcellularLocation>
</comment>
<protein>
    <recommendedName>
        <fullName evidence="7">TCP domain-containing protein</fullName>
    </recommendedName>
</protein>
<name>A0AAV8SHW1_9ROSI</name>
<dbReference type="InterPro" id="IPR017887">
    <property type="entry name" value="TF_TCP_subgr"/>
</dbReference>
<gene>
    <name evidence="8" type="ORF">K2173_025853</name>
</gene>
<keyword evidence="5" id="KW-0539">Nucleus</keyword>
<dbReference type="PROSITE" id="PS51369">
    <property type="entry name" value="TCP"/>
    <property type="match status" value="1"/>
</dbReference>
<accession>A0AAV8SHW1</accession>
<evidence type="ECO:0000313" key="8">
    <source>
        <dbReference type="EMBL" id="KAJ8751689.1"/>
    </source>
</evidence>
<keyword evidence="3" id="KW-0238">DNA-binding</keyword>
<dbReference type="GO" id="GO:0005634">
    <property type="term" value="C:nucleus"/>
    <property type="evidence" value="ECO:0007669"/>
    <property type="project" value="UniProtKB-SubCell"/>
</dbReference>
<dbReference type="InterPro" id="IPR005333">
    <property type="entry name" value="Transcription_factor_TCP"/>
</dbReference>
<keyword evidence="4" id="KW-0804">Transcription</keyword>
<evidence type="ECO:0000256" key="2">
    <source>
        <dbReference type="ARBA" id="ARBA00023015"/>
    </source>
</evidence>
<evidence type="ECO:0000256" key="4">
    <source>
        <dbReference type="ARBA" id="ARBA00023163"/>
    </source>
</evidence>
<reference evidence="8 9" key="1">
    <citation type="submission" date="2021-09" db="EMBL/GenBank/DDBJ databases">
        <title>Genomic insights and catalytic innovation underlie evolution of tropane alkaloids biosynthesis.</title>
        <authorList>
            <person name="Wang Y.-J."/>
            <person name="Tian T."/>
            <person name="Huang J.-P."/>
            <person name="Huang S.-X."/>
        </authorList>
    </citation>
    <scope>NUCLEOTIDE SEQUENCE [LARGE SCALE GENOMIC DNA]</scope>
    <source>
        <strain evidence="8">KIB-2018</strain>
        <tissue evidence="8">Leaf</tissue>
    </source>
</reference>
<evidence type="ECO:0000313" key="9">
    <source>
        <dbReference type="Proteomes" id="UP001159364"/>
    </source>
</evidence>
<dbReference type="EMBL" id="JAIWQS010000011">
    <property type="protein sequence ID" value="KAJ8751689.1"/>
    <property type="molecule type" value="Genomic_DNA"/>
</dbReference>
<feature type="region of interest" description="Disordered" evidence="6">
    <location>
        <begin position="1"/>
        <end position="30"/>
    </location>
</feature>
<comment type="caution">
    <text evidence="8">The sequence shown here is derived from an EMBL/GenBank/DDBJ whole genome shotgun (WGS) entry which is preliminary data.</text>
</comment>
<sequence length="335" mass="36940">MINSSKEVESPTNQDITSANDGKLAKATSSSAPWLGLKDPRIVRVSKASGGKDRHSKVCTIRGLRDRRVRLSVLTAIQLYDLQDRLGLNQPSKVIDWLLDAAKHEIDELPPLPLPPANFGPHHPAVTSPHEVDHSSQSDKERSKVTNSINWEDAGELERSNFWSSDSLMREKSKEVVKDLADENESWTKGNEQDEQERDEGPGASTSFLLRPTHSSSLGFAPYASFSQLEPPSFQLGGHGYATQTEDLHNLNVVPLQSTLSLSSGSQILLSRPETTQSYFASNVRTAADVDPRQVNHFQMSTPSSQNLLLNPTAASPYPMSKSMRSFSFQCDCDP</sequence>
<feature type="compositionally biased region" description="Basic and acidic residues" evidence="6">
    <location>
        <begin position="130"/>
        <end position="144"/>
    </location>
</feature>
<proteinExistence type="predicted"/>
<evidence type="ECO:0000259" key="7">
    <source>
        <dbReference type="PROSITE" id="PS51369"/>
    </source>
</evidence>
<dbReference type="AlphaFoldDB" id="A0AAV8SHW1"/>
<evidence type="ECO:0000256" key="1">
    <source>
        <dbReference type="ARBA" id="ARBA00004123"/>
    </source>
</evidence>
<dbReference type="PANTHER" id="PTHR31072">
    <property type="entry name" value="TRANSCRIPTION FACTOR TCP4-RELATED"/>
    <property type="match status" value="1"/>
</dbReference>
<dbReference type="GO" id="GO:0043565">
    <property type="term" value="F:sequence-specific DNA binding"/>
    <property type="evidence" value="ECO:0007669"/>
    <property type="project" value="TreeGrafter"/>
</dbReference>
<dbReference type="Pfam" id="PF03634">
    <property type="entry name" value="TCP"/>
    <property type="match status" value="1"/>
</dbReference>
<dbReference type="GO" id="GO:0003700">
    <property type="term" value="F:DNA-binding transcription factor activity"/>
    <property type="evidence" value="ECO:0007669"/>
    <property type="project" value="InterPro"/>
</dbReference>
<keyword evidence="9" id="KW-1185">Reference proteome</keyword>
<feature type="domain" description="TCP" evidence="7">
    <location>
        <begin position="51"/>
        <end position="109"/>
    </location>
</feature>
<dbReference type="PANTHER" id="PTHR31072:SF147">
    <property type="entry name" value="TRANSCRIPTION FACTOR TCP13"/>
    <property type="match status" value="1"/>
</dbReference>
<evidence type="ECO:0000256" key="6">
    <source>
        <dbReference type="SAM" id="MobiDB-lite"/>
    </source>
</evidence>
<feature type="region of interest" description="Disordered" evidence="6">
    <location>
        <begin position="112"/>
        <end position="151"/>
    </location>
</feature>
<feature type="compositionally biased region" description="Polar residues" evidence="6">
    <location>
        <begin position="1"/>
        <end position="20"/>
    </location>
</feature>